<dbReference type="Pfam" id="PF01367">
    <property type="entry name" value="5_3_exonuc"/>
    <property type="match status" value="1"/>
</dbReference>
<dbReference type="InterPro" id="IPR020046">
    <property type="entry name" value="5-3_exonucl_a-hlix_arch_N"/>
</dbReference>
<name>A0A193LBK6_9GAMM</name>
<keyword evidence="1" id="KW-0540">Nuclease</keyword>
<organism evidence="5 6">
    <name type="scientific">Woeseia oceani</name>
    <dbReference type="NCBI Taxonomy" id="1548547"/>
    <lineage>
        <taxon>Bacteria</taxon>
        <taxon>Pseudomonadati</taxon>
        <taxon>Pseudomonadota</taxon>
        <taxon>Gammaproteobacteria</taxon>
        <taxon>Woeseiales</taxon>
        <taxon>Woeseiaceae</taxon>
        <taxon>Woeseia</taxon>
    </lineage>
</organism>
<evidence type="ECO:0000259" key="4">
    <source>
        <dbReference type="SMART" id="SM00475"/>
    </source>
</evidence>
<keyword evidence="2" id="KW-0378">Hydrolase</keyword>
<dbReference type="GO" id="GO:0003677">
    <property type="term" value="F:DNA binding"/>
    <property type="evidence" value="ECO:0007669"/>
    <property type="project" value="UniProtKB-KW"/>
</dbReference>
<dbReference type="STRING" id="1548547.BA177_00575"/>
<reference evidence="5 6" key="1">
    <citation type="submission" date="2016-06" db="EMBL/GenBank/DDBJ databases">
        <title>Complete genome sequence of a deep-branching marine Gamma Proteobacterium Woeseia oceani type strain XK5.</title>
        <authorList>
            <person name="Mu D."/>
            <person name="Du Z."/>
        </authorList>
    </citation>
    <scope>NUCLEOTIDE SEQUENCE [LARGE SCALE GENOMIC DNA]</scope>
    <source>
        <strain evidence="5 6">XK5</strain>
    </source>
</reference>
<protein>
    <recommendedName>
        <fullName evidence="4">5'-3' exonuclease domain-containing protein</fullName>
    </recommendedName>
</protein>
<dbReference type="Pfam" id="PF02739">
    <property type="entry name" value="5_3_exonuc_N"/>
    <property type="match status" value="1"/>
</dbReference>
<dbReference type="InterPro" id="IPR038969">
    <property type="entry name" value="FEN"/>
</dbReference>
<evidence type="ECO:0000313" key="5">
    <source>
        <dbReference type="EMBL" id="ANO49910.1"/>
    </source>
</evidence>
<dbReference type="CDD" id="cd09898">
    <property type="entry name" value="H3TH_53EXO"/>
    <property type="match status" value="1"/>
</dbReference>
<dbReference type="OrthoDB" id="9806424at2"/>
<dbReference type="CDD" id="cd09859">
    <property type="entry name" value="PIN_53EXO"/>
    <property type="match status" value="1"/>
</dbReference>
<dbReference type="PANTHER" id="PTHR42646:SF2">
    <property type="entry name" value="5'-3' EXONUCLEASE FAMILY PROTEIN"/>
    <property type="match status" value="1"/>
</dbReference>
<dbReference type="PANTHER" id="PTHR42646">
    <property type="entry name" value="FLAP ENDONUCLEASE XNI"/>
    <property type="match status" value="1"/>
</dbReference>
<dbReference type="Gene3D" id="3.40.50.1010">
    <property type="entry name" value="5'-nuclease"/>
    <property type="match status" value="1"/>
</dbReference>
<dbReference type="Proteomes" id="UP000092695">
    <property type="component" value="Chromosome"/>
</dbReference>
<feature type="domain" description="5'-3' exonuclease" evidence="4">
    <location>
        <begin position="1"/>
        <end position="261"/>
    </location>
</feature>
<dbReference type="FunFam" id="1.10.150.20:FF:000003">
    <property type="entry name" value="DNA polymerase I"/>
    <property type="match status" value="1"/>
</dbReference>
<dbReference type="GO" id="GO:0008409">
    <property type="term" value="F:5'-3' exonuclease activity"/>
    <property type="evidence" value="ECO:0007669"/>
    <property type="project" value="InterPro"/>
</dbReference>
<keyword evidence="6" id="KW-1185">Reference proteome</keyword>
<dbReference type="SMART" id="SM00475">
    <property type="entry name" value="53EXOc"/>
    <property type="match status" value="1"/>
</dbReference>
<gene>
    <name evidence="5" type="ORF">BA177_00575</name>
</gene>
<dbReference type="GO" id="GO:0017108">
    <property type="term" value="F:5'-flap endonuclease activity"/>
    <property type="evidence" value="ECO:0007669"/>
    <property type="project" value="InterPro"/>
</dbReference>
<evidence type="ECO:0000256" key="3">
    <source>
        <dbReference type="ARBA" id="ARBA00023125"/>
    </source>
</evidence>
<dbReference type="InterPro" id="IPR036279">
    <property type="entry name" value="5-3_exonuclease_C_sf"/>
</dbReference>
<dbReference type="Gene3D" id="1.10.150.20">
    <property type="entry name" value="5' to 3' exonuclease, C-terminal subdomain"/>
    <property type="match status" value="1"/>
</dbReference>
<dbReference type="SMART" id="SM00279">
    <property type="entry name" value="HhH2"/>
    <property type="match status" value="1"/>
</dbReference>
<dbReference type="EMBL" id="CP016268">
    <property type="protein sequence ID" value="ANO49910.1"/>
    <property type="molecule type" value="Genomic_DNA"/>
</dbReference>
<proteinExistence type="predicted"/>
<evidence type="ECO:0000313" key="6">
    <source>
        <dbReference type="Proteomes" id="UP000092695"/>
    </source>
</evidence>
<dbReference type="SUPFAM" id="SSF88723">
    <property type="entry name" value="PIN domain-like"/>
    <property type="match status" value="1"/>
</dbReference>
<accession>A0A193LBK6</accession>
<evidence type="ECO:0000256" key="1">
    <source>
        <dbReference type="ARBA" id="ARBA00022722"/>
    </source>
</evidence>
<evidence type="ECO:0000256" key="2">
    <source>
        <dbReference type="ARBA" id="ARBA00022801"/>
    </source>
</evidence>
<dbReference type="RefSeq" id="WP_068611789.1">
    <property type="nucleotide sequence ID" value="NZ_CP016268.1"/>
</dbReference>
<keyword evidence="3" id="KW-0238">DNA-binding</keyword>
<dbReference type="SUPFAM" id="SSF47807">
    <property type="entry name" value="5' to 3' exonuclease, C-terminal subdomain"/>
    <property type="match status" value="1"/>
</dbReference>
<sequence length="294" mass="32594">MQYLIDGSVYVFRAWFSMPDDMLDDDGNPVNAFYGFCRFLGDFMERVRPEYVAVLFDESLSGSFRTEIYPNYKANRDPAPPELKRQFDLCRQYARAMGILEYAQPGYEADDLIGTLVTSGREQGIPSTIVSRDKDLAQLISRQDVFWDFAGKGQLRYEQIPEVFGVWPEQIADFLALAGDAVDNIPGVPGVGKKTAAALLQHFGSLQGIYANLDSVHEVTVRGAKTLGAKLEMHRPAAMLARQLTGIACDAPVTNPAYGLRPQAPKLGAINALFDSVNFGMALRRQAERVADLR</sequence>
<dbReference type="KEGG" id="woc:BA177_00575"/>
<dbReference type="AlphaFoldDB" id="A0A193LBK6"/>
<dbReference type="InterPro" id="IPR002421">
    <property type="entry name" value="5-3_exonuclease"/>
</dbReference>
<dbReference type="InterPro" id="IPR020045">
    <property type="entry name" value="DNA_polI_H3TH"/>
</dbReference>
<dbReference type="InterPro" id="IPR029060">
    <property type="entry name" value="PIN-like_dom_sf"/>
</dbReference>
<dbReference type="GO" id="GO:0033567">
    <property type="term" value="P:DNA replication, Okazaki fragment processing"/>
    <property type="evidence" value="ECO:0007669"/>
    <property type="project" value="InterPro"/>
</dbReference>
<dbReference type="InterPro" id="IPR008918">
    <property type="entry name" value="HhH2"/>
</dbReference>